<protein>
    <submittedName>
        <fullName evidence="1">Uncharacterized protein</fullName>
    </submittedName>
</protein>
<dbReference type="AlphaFoldDB" id="A0A852V8K4"/>
<reference evidence="1 2" key="1">
    <citation type="submission" date="2020-07" db="EMBL/GenBank/DDBJ databases">
        <title>Genomic Encyclopedia of Type Strains, Phase IV (KMG-V): Genome sequencing to study the core and pangenomes of soil and plant-associated prokaryotes.</title>
        <authorList>
            <person name="Whitman W."/>
        </authorList>
    </citation>
    <scope>NUCLEOTIDE SEQUENCE [LARGE SCALE GENOMIC DNA]</scope>
    <source>
        <strain evidence="1 2">M8UP22</strain>
    </source>
</reference>
<dbReference type="Proteomes" id="UP000564385">
    <property type="component" value="Unassembled WGS sequence"/>
</dbReference>
<evidence type="ECO:0000313" key="2">
    <source>
        <dbReference type="Proteomes" id="UP000564385"/>
    </source>
</evidence>
<comment type="caution">
    <text evidence="1">The sequence shown here is derived from an EMBL/GenBank/DDBJ whole genome shotgun (WGS) entry which is preliminary data.</text>
</comment>
<gene>
    <name evidence="1" type="ORF">HDF08_001320</name>
</gene>
<name>A0A852V8K4_9BACT</name>
<accession>A0A852V8K4</accession>
<dbReference type="EMBL" id="JACCCU010000001">
    <property type="protein sequence ID" value="NYF89253.1"/>
    <property type="molecule type" value="Genomic_DNA"/>
</dbReference>
<organism evidence="1 2">
    <name type="scientific">Tunturiibacter lichenicola</name>
    <dbReference type="NCBI Taxonomy" id="2051959"/>
    <lineage>
        <taxon>Bacteria</taxon>
        <taxon>Pseudomonadati</taxon>
        <taxon>Acidobacteriota</taxon>
        <taxon>Terriglobia</taxon>
        <taxon>Terriglobales</taxon>
        <taxon>Acidobacteriaceae</taxon>
        <taxon>Tunturiibacter</taxon>
    </lineage>
</organism>
<evidence type="ECO:0000313" key="1">
    <source>
        <dbReference type="EMBL" id="NYF89253.1"/>
    </source>
</evidence>
<sequence>MAVEDTTLISTGQRSDEAERLSGTAVAEHLVRLEEDPRWGVARRVAASKGFAKSKFLISFILYICEKHLLDQTGEITEQLIGEHVFRRPQGYNPGEDNIVRNYARLLRQRLDEYFNSEGIDETIRIAVPRGGYVPIFVEKDKAVGESRPQSAQVELIGVVSGGASQQQPEEIVDRAVNHPVLLGRQVWGLRALCAALFMALVFVVARDIPIRSPQQSVSDRFWSVFFSSTRDTLLVPADSGLVIYQDLTNRRIPLAEYAAGEYQKHTSTTSGIDSAMVNELGGRRYTSVVDLDVVSAISQLPAVVKNRFKVRYAREVTLDDLKQSNVILLGSFDSNPWVDLFQRDLNFQFEHQPKVNDVVIHNLHPLPGEREYYETNQSDAARSTFGLIVVTPNLDGTGHVLLIEGINMAGTEAAADYLFSDASAPLLSKIFDSKGNILPFEVLLETSNIGANAPRPRIISQRILQR</sequence>
<proteinExistence type="predicted"/>